<dbReference type="Proteomes" id="UP001596495">
    <property type="component" value="Unassembled WGS sequence"/>
</dbReference>
<comment type="subcellular location">
    <subcellularLocation>
        <location evidence="10">Cell inner membrane</location>
        <topology evidence="10">Peripheral membrane protein</topology>
        <orientation evidence="10">Cytoplasmic side</orientation>
    </subcellularLocation>
</comment>
<comment type="function">
    <text evidence="10">Hydrolyzes the pyrophosphate bond of UDP-2,3-diacylglucosamine to yield 2,3-diacylglucosamine 1-phosphate (lipid X) and UMP by catalyzing the attack of water at the alpha-P atom. Involved in the biosynthesis of lipid A, a phosphorylated glycolipid that anchors the lipopolysaccharide to the outer membrane of the cell.</text>
</comment>
<dbReference type="Pfam" id="PF00149">
    <property type="entry name" value="Metallophos"/>
    <property type="match status" value="1"/>
</dbReference>
<keyword evidence="6 10" id="KW-0378">Hydrolase</keyword>
<organism evidence="12 13">
    <name type="scientific">Hydrogenophaga bisanensis</name>
    <dbReference type="NCBI Taxonomy" id="439611"/>
    <lineage>
        <taxon>Bacteria</taxon>
        <taxon>Pseudomonadati</taxon>
        <taxon>Pseudomonadota</taxon>
        <taxon>Betaproteobacteria</taxon>
        <taxon>Burkholderiales</taxon>
        <taxon>Comamonadaceae</taxon>
        <taxon>Hydrogenophaga</taxon>
    </lineage>
</organism>
<evidence type="ECO:0000256" key="2">
    <source>
        <dbReference type="ARBA" id="ARBA00022516"/>
    </source>
</evidence>
<dbReference type="Gene3D" id="3.60.21.10">
    <property type="match status" value="1"/>
</dbReference>
<feature type="binding site" evidence="10">
    <location>
        <position position="35"/>
    </location>
    <ligand>
        <name>Mn(2+)</name>
        <dbReference type="ChEBI" id="CHEBI:29035"/>
        <label>1</label>
    </ligand>
</feature>
<evidence type="ECO:0000256" key="4">
    <source>
        <dbReference type="ARBA" id="ARBA00022556"/>
    </source>
</evidence>
<reference evidence="13" key="1">
    <citation type="journal article" date="2019" name="Int. J. Syst. Evol. Microbiol.">
        <title>The Global Catalogue of Microorganisms (GCM) 10K type strain sequencing project: providing services to taxonomists for standard genome sequencing and annotation.</title>
        <authorList>
            <consortium name="The Broad Institute Genomics Platform"/>
            <consortium name="The Broad Institute Genome Sequencing Center for Infectious Disease"/>
            <person name="Wu L."/>
            <person name="Ma J."/>
        </authorList>
    </citation>
    <scope>NUCLEOTIDE SEQUENCE [LARGE SCALE GENOMIC DNA]</scope>
    <source>
        <strain evidence="13">CCUG 54518</strain>
    </source>
</reference>
<dbReference type="EC" id="3.6.1.54" evidence="10"/>
<keyword evidence="7 10" id="KW-0443">Lipid metabolism</keyword>
<feature type="binding site" evidence="10">
    <location>
        <position position="199"/>
    </location>
    <ligand>
        <name>substrate</name>
    </ligand>
</feature>
<dbReference type="HAMAP" id="MF_00575">
    <property type="entry name" value="LpxH"/>
    <property type="match status" value="1"/>
</dbReference>
<evidence type="ECO:0000313" key="12">
    <source>
        <dbReference type="EMBL" id="MFC7433167.1"/>
    </source>
</evidence>
<dbReference type="GO" id="GO:0016787">
    <property type="term" value="F:hydrolase activity"/>
    <property type="evidence" value="ECO:0007669"/>
    <property type="project" value="UniProtKB-KW"/>
</dbReference>
<sequence length="281" mass="31535">MNGAQRPCPTPPGPTDRFAQLRIPAHWQAVEFISDVHLHAGAAATASVWLDWLRDQHTNIDALFILGDLFEVWVGDDALDASEAVCPEAPFLRACADALARLGERIPVYFMAGNRDFLLGRQAADRCGMIILPDPTVLHWREDAWLLSHGDELCLADVPYQTFRKEVRSPAWQKAFLEKPLTDREAIARDLRQQSESRKQQQGHNPSLWADVDSAAAVQWLQDAGARALIHGHTHRPARHSLATDLERWVLGDWDAEATPARAEVLRLDPNGLHRLPLKRT</sequence>
<evidence type="ECO:0000256" key="10">
    <source>
        <dbReference type="HAMAP-Rule" id="MF_00575"/>
    </source>
</evidence>
<dbReference type="SUPFAM" id="SSF56300">
    <property type="entry name" value="Metallo-dependent phosphatases"/>
    <property type="match status" value="1"/>
</dbReference>
<dbReference type="NCBIfam" id="TIGR01854">
    <property type="entry name" value="lipid_A_lpxH"/>
    <property type="match status" value="1"/>
</dbReference>
<evidence type="ECO:0000259" key="11">
    <source>
        <dbReference type="Pfam" id="PF00149"/>
    </source>
</evidence>
<keyword evidence="1 10" id="KW-1003">Cell membrane</keyword>
<feature type="binding site" evidence="10">
    <location>
        <position position="195"/>
    </location>
    <ligand>
        <name>substrate</name>
    </ligand>
</feature>
<feature type="binding site" evidence="10">
    <location>
        <position position="114"/>
    </location>
    <ligand>
        <name>Mn(2+)</name>
        <dbReference type="ChEBI" id="CHEBI:29035"/>
        <label>2</label>
    </ligand>
</feature>
<comment type="catalytic activity">
    <reaction evidence="10">
        <text>UDP-2-N,3-O-bis[(3R)-3-hydroxytetradecanoyl]-alpha-D-glucosamine + H2O = 2-N,3-O-bis[(3R)-3-hydroxytetradecanoyl]-alpha-D-glucosaminyl 1-phosphate + UMP + 2 H(+)</text>
        <dbReference type="Rhea" id="RHEA:25213"/>
        <dbReference type="ChEBI" id="CHEBI:15377"/>
        <dbReference type="ChEBI" id="CHEBI:15378"/>
        <dbReference type="ChEBI" id="CHEBI:57865"/>
        <dbReference type="ChEBI" id="CHEBI:57957"/>
        <dbReference type="ChEBI" id="CHEBI:78847"/>
        <dbReference type="EC" id="3.6.1.54"/>
    </reaction>
</comment>
<feature type="binding site" evidence="10">
    <location>
        <position position="233"/>
    </location>
    <ligand>
        <name>Mn(2+)</name>
        <dbReference type="ChEBI" id="CHEBI:29035"/>
        <label>2</label>
    </ligand>
</feature>
<feature type="binding site" evidence="10">
    <location>
        <position position="157"/>
    </location>
    <ligand>
        <name>substrate</name>
    </ligand>
</feature>
<feature type="binding site" evidence="10">
    <location>
        <position position="233"/>
    </location>
    <ligand>
        <name>substrate</name>
    </ligand>
</feature>
<keyword evidence="4 10" id="KW-0441">Lipid A biosynthesis</keyword>
<keyword evidence="3 10" id="KW-0997">Cell inner membrane</keyword>
<dbReference type="PANTHER" id="PTHR34990:SF1">
    <property type="entry name" value="UDP-2,3-DIACYLGLUCOSAMINE HYDROLASE"/>
    <property type="match status" value="1"/>
</dbReference>
<feature type="binding site" evidence="10">
    <location>
        <begin position="114"/>
        <end position="115"/>
    </location>
    <ligand>
        <name>substrate</name>
    </ligand>
</feature>
<gene>
    <name evidence="10" type="primary">lpxH</name>
    <name evidence="12" type="ORF">ACFQNJ_01435</name>
</gene>
<feature type="binding site" evidence="10">
    <location>
        <position position="202"/>
    </location>
    <ligand>
        <name>substrate</name>
    </ligand>
</feature>
<keyword evidence="8 10" id="KW-0472">Membrane</keyword>
<keyword evidence="2 10" id="KW-0444">Lipid biosynthesis</keyword>
<name>A0ABW2R6R6_9BURK</name>
<dbReference type="PANTHER" id="PTHR34990">
    <property type="entry name" value="UDP-2,3-DIACYLGLUCOSAMINE HYDROLASE-RELATED"/>
    <property type="match status" value="1"/>
</dbReference>
<evidence type="ECO:0000256" key="8">
    <source>
        <dbReference type="ARBA" id="ARBA00023136"/>
    </source>
</evidence>
<dbReference type="InterPro" id="IPR010138">
    <property type="entry name" value="UDP-diacylglucosamine_Hdrlase"/>
</dbReference>
<evidence type="ECO:0000256" key="9">
    <source>
        <dbReference type="ARBA" id="ARBA00023211"/>
    </source>
</evidence>
<comment type="cofactor">
    <cofactor evidence="10">
        <name>Mn(2+)</name>
        <dbReference type="ChEBI" id="CHEBI:29035"/>
    </cofactor>
    <text evidence="10">Binds 2 Mn(2+) ions per subunit in a binuclear metal center.</text>
</comment>
<feature type="binding site" evidence="10">
    <location>
        <position position="149"/>
    </location>
    <ligand>
        <name>Mn(2+)</name>
        <dbReference type="ChEBI" id="CHEBI:29035"/>
        <label>2</label>
    </ligand>
</feature>
<comment type="similarity">
    <text evidence="10">Belongs to the LpxH family.</text>
</comment>
<evidence type="ECO:0000256" key="7">
    <source>
        <dbReference type="ARBA" id="ARBA00023098"/>
    </source>
</evidence>
<dbReference type="RefSeq" id="WP_382253261.1">
    <property type="nucleotide sequence ID" value="NZ_JBHTBX010000001.1"/>
</dbReference>
<dbReference type="EMBL" id="JBHTBX010000001">
    <property type="protein sequence ID" value="MFC7433167.1"/>
    <property type="molecule type" value="Genomic_DNA"/>
</dbReference>
<feature type="binding site" evidence="10">
    <location>
        <position position="68"/>
    </location>
    <ligand>
        <name>Mn(2+)</name>
        <dbReference type="ChEBI" id="CHEBI:29035"/>
        <label>2</label>
    </ligand>
</feature>
<dbReference type="InterPro" id="IPR029052">
    <property type="entry name" value="Metallo-depent_PP-like"/>
</dbReference>
<dbReference type="InterPro" id="IPR004843">
    <property type="entry name" value="Calcineurin-like_PHP"/>
</dbReference>
<evidence type="ECO:0000313" key="13">
    <source>
        <dbReference type="Proteomes" id="UP001596495"/>
    </source>
</evidence>
<dbReference type="InterPro" id="IPR043461">
    <property type="entry name" value="LpxH-like"/>
</dbReference>
<dbReference type="CDD" id="cd07398">
    <property type="entry name" value="MPP_YbbF-LpxH"/>
    <property type="match status" value="1"/>
</dbReference>
<evidence type="ECO:0000256" key="6">
    <source>
        <dbReference type="ARBA" id="ARBA00022801"/>
    </source>
</evidence>
<evidence type="ECO:0000256" key="1">
    <source>
        <dbReference type="ARBA" id="ARBA00022475"/>
    </source>
</evidence>
<feature type="binding site" evidence="10">
    <location>
        <position position="68"/>
    </location>
    <ligand>
        <name>Mn(2+)</name>
        <dbReference type="ChEBI" id="CHEBI:29035"/>
        <label>1</label>
    </ligand>
</feature>
<evidence type="ECO:0000256" key="3">
    <source>
        <dbReference type="ARBA" id="ARBA00022519"/>
    </source>
</evidence>
<dbReference type="NCBIfam" id="NF003743">
    <property type="entry name" value="PRK05340.1"/>
    <property type="match status" value="1"/>
</dbReference>
<comment type="pathway">
    <text evidence="10">Glycolipid biosynthesis; lipid IV(A) biosynthesis; lipid IV(A) from (3R)-3-hydroxytetradecanoyl-[acyl-carrier-protein] and UDP-N-acetyl-alpha-D-glucosamine: step 4/6.</text>
</comment>
<keyword evidence="13" id="KW-1185">Reference proteome</keyword>
<comment type="caution">
    <text evidence="12">The sequence shown here is derived from an EMBL/GenBank/DDBJ whole genome shotgun (WGS) entry which is preliminary data.</text>
</comment>
<keyword evidence="5 10" id="KW-0479">Metal-binding</keyword>
<evidence type="ECO:0000256" key="5">
    <source>
        <dbReference type="ARBA" id="ARBA00022723"/>
    </source>
</evidence>
<keyword evidence="9 10" id="KW-0464">Manganese</keyword>
<feature type="domain" description="Calcineurin-like phosphoesterase" evidence="11">
    <location>
        <begin position="32"/>
        <end position="237"/>
    </location>
</feature>
<protein>
    <recommendedName>
        <fullName evidence="10">UDP-2,3-diacylglucosamine hydrolase</fullName>
        <ecNumber evidence="10">3.6.1.54</ecNumber>
    </recommendedName>
    <alternativeName>
        <fullName evidence="10">UDP-2,3-diacylglucosamine diphosphatase</fullName>
    </alternativeName>
</protein>
<accession>A0ABW2R6R6</accession>
<feature type="binding site" evidence="10">
    <location>
        <position position="235"/>
    </location>
    <ligand>
        <name>Mn(2+)</name>
        <dbReference type="ChEBI" id="CHEBI:29035"/>
        <label>1</label>
    </ligand>
</feature>
<feature type="binding site" evidence="10">
    <location>
        <position position="37"/>
    </location>
    <ligand>
        <name>Mn(2+)</name>
        <dbReference type="ChEBI" id="CHEBI:29035"/>
        <label>1</label>
    </ligand>
</feature>
<proteinExistence type="inferred from homology"/>